<dbReference type="Pfam" id="PF00075">
    <property type="entry name" value="RNase_H"/>
    <property type="match status" value="1"/>
</dbReference>
<evidence type="ECO:0000313" key="3">
    <source>
        <dbReference type="Proteomes" id="UP000298061"/>
    </source>
</evidence>
<accession>A0A4Y9ZGT2</accession>
<feature type="non-terminal residue" evidence="2">
    <location>
        <position position="1"/>
    </location>
</feature>
<comment type="caution">
    <text evidence="2">The sequence shown here is derived from an EMBL/GenBank/DDBJ whole genome shotgun (WGS) entry which is preliminary data.</text>
</comment>
<protein>
    <recommendedName>
        <fullName evidence="1">Reverse transcriptase domain-containing protein</fullName>
    </recommendedName>
</protein>
<dbReference type="OrthoDB" id="3258143at2759"/>
<dbReference type="InterPro" id="IPR000477">
    <property type="entry name" value="RT_dom"/>
</dbReference>
<evidence type="ECO:0000313" key="2">
    <source>
        <dbReference type="EMBL" id="TFY73624.1"/>
    </source>
</evidence>
<dbReference type="InterPro" id="IPR036397">
    <property type="entry name" value="RNaseH_sf"/>
</dbReference>
<gene>
    <name evidence="2" type="ORF">EWM64_g10388</name>
</gene>
<dbReference type="STRING" id="135208.A0A4Y9ZGT2"/>
<dbReference type="EMBL" id="SFCI01002688">
    <property type="protein sequence ID" value="TFY73624.1"/>
    <property type="molecule type" value="Genomic_DNA"/>
</dbReference>
<dbReference type="InterPro" id="IPR043502">
    <property type="entry name" value="DNA/RNA_pol_sf"/>
</dbReference>
<dbReference type="SUPFAM" id="SSF53098">
    <property type="entry name" value="Ribonuclease H-like"/>
    <property type="match status" value="1"/>
</dbReference>
<feature type="non-terminal residue" evidence="2">
    <location>
        <position position="1003"/>
    </location>
</feature>
<evidence type="ECO:0000259" key="1">
    <source>
        <dbReference type="PROSITE" id="PS50878"/>
    </source>
</evidence>
<proteinExistence type="predicted"/>
<dbReference type="PROSITE" id="PS50878">
    <property type="entry name" value="RT_POL"/>
    <property type="match status" value="1"/>
</dbReference>
<dbReference type="Proteomes" id="UP000298061">
    <property type="component" value="Unassembled WGS sequence"/>
</dbReference>
<reference evidence="2 3" key="1">
    <citation type="submission" date="2019-02" db="EMBL/GenBank/DDBJ databases">
        <title>Genome sequencing of the rare red list fungi Hericium alpestre (H. flagellum).</title>
        <authorList>
            <person name="Buettner E."/>
            <person name="Kellner H."/>
        </authorList>
    </citation>
    <scope>NUCLEOTIDE SEQUENCE [LARGE SCALE GENOMIC DNA]</scope>
    <source>
        <strain evidence="2 3">DSM 108284</strain>
    </source>
</reference>
<dbReference type="Gene3D" id="3.30.420.10">
    <property type="entry name" value="Ribonuclease H-like superfamily/Ribonuclease H"/>
    <property type="match status" value="1"/>
</dbReference>
<dbReference type="PANTHER" id="PTHR33481">
    <property type="entry name" value="REVERSE TRANSCRIPTASE"/>
    <property type="match status" value="1"/>
</dbReference>
<dbReference type="InterPro" id="IPR002156">
    <property type="entry name" value="RNaseH_domain"/>
</dbReference>
<sequence>SPSTSLVVDAIGRGASDHAVLTITLPLSPEFAPPPRIKRKSDEEASFLIAACGAFPPADDIVLDDADSVQVLCDTIFNSIKQAFQRYATTPKISTRSKRWWNDECREALRVYRDDRSQENRRAYFRMVRSVQKAHYQSVIDEVVAKHRVWDLTSWTRPRPLPTTSIIKDRHGVPLTSLAELSNGFQQQFFSAADRPIDYSTLDNLERLPTRTFEPISHAEMVEQAATCAARSSPGPDHITWPVVKILVEDPVAGPTLLKIFNACLRLAYWPTQFKVSTTVVIPKPKKPDYTVLKAYRPIVLLSCLGKLCEKILANRLQFEALKHNIFHASQCGGVKAHCTEDAGVLLVHHVLAARAKGLHTSCLAVDIAQFYPSVPHELLSRVLERQGFAPEYVAFFRAYLTDRVTQFRWNNNLSDPCPADVGVGQGSALSPVLANLCIAPILHIFSTSLPRPRVTVELASMLFYVDDGVLIYSSDSMGANVTMLKHLFSLLRSLFLRLGFVLEPDKLELMHFPLPKFSGNLPSLSIPSEPSVPSVTLKPLLIWRYLGFFFDRNLNFRHHVNFYATRALSTVRSYPLLGNSSRGLSPSHKRQIYVSCVLPLLTYGVRVWYNPRKPRLNLLKPLRRAQTTAARWILGTFRTSPAGGMEVLAGLLPVPLHLKNSTYVPISAFLASRHPTFSFVLFQMAQISPPVPPTSFTYGPALRRLPAQSSLPLHFVSEGRPEHIEESLPLHPECHPGKRLVDTFSSSIHYDITHPKKSSDTFHLWLAQFRYGNRAAASFRAFRGQQELFKRAISCGHATSYDAELFGLYMAIRHLTQVDASSIHLYCDNEAALRTLFDTRNHASQMLSVMACKSAREWLEGHPDRSIHLHWCPGHVGIDNNELVDRDAKEAATSLPITPYISHAYARQRVTGGVTKEWHLLAQLPSHIGHSFFPNSRLRKVSHIKGGPFLAAFGDSSPLAARLARTILNHAPIGEFRSRFFPHENITCNWCPARQTRRHILN</sequence>
<keyword evidence="3" id="KW-1185">Reference proteome</keyword>
<dbReference type="GO" id="GO:0004523">
    <property type="term" value="F:RNA-DNA hybrid ribonuclease activity"/>
    <property type="evidence" value="ECO:0007669"/>
    <property type="project" value="InterPro"/>
</dbReference>
<name>A0A4Y9ZGT2_9AGAM</name>
<dbReference type="SUPFAM" id="SSF56672">
    <property type="entry name" value="DNA/RNA polymerases"/>
    <property type="match status" value="1"/>
</dbReference>
<feature type="domain" description="Reverse transcriptase" evidence="1">
    <location>
        <begin position="263"/>
        <end position="522"/>
    </location>
</feature>
<dbReference type="GO" id="GO:0003676">
    <property type="term" value="F:nucleic acid binding"/>
    <property type="evidence" value="ECO:0007669"/>
    <property type="project" value="InterPro"/>
</dbReference>
<dbReference type="AlphaFoldDB" id="A0A4Y9ZGT2"/>
<organism evidence="2 3">
    <name type="scientific">Hericium alpestre</name>
    <dbReference type="NCBI Taxonomy" id="135208"/>
    <lineage>
        <taxon>Eukaryota</taxon>
        <taxon>Fungi</taxon>
        <taxon>Dikarya</taxon>
        <taxon>Basidiomycota</taxon>
        <taxon>Agaricomycotina</taxon>
        <taxon>Agaricomycetes</taxon>
        <taxon>Russulales</taxon>
        <taxon>Hericiaceae</taxon>
        <taxon>Hericium</taxon>
    </lineage>
</organism>
<dbReference type="CDD" id="cd09276">
    <property type="entry name" value="Rnase_HI_RT_non_LTR"/>
    <property type="match status" value="1"/>
</dbReference>
<dbReference type="Pfam" id="PF00078">
    <property type="entry name" value="RVT_1"/>
    <property type="match status" value="1"/>
</dbReference>
<dbReference type="PANTHER" id="PTHR33481:SF1">
    <property type="entry name" value="ENDONUCLEASE_EXONUCLEASE_PHOSPHATASE DOMAIN-CONTAINING PROTEIN-RELATED"/>
    <property type="match status" value="1"/>
</dbReference>
<dbReference type="InterPro" id="IPR012337">
    <property type="entry name" value="RNaseH-like_sf"/>
</dbReference>
<dbReference type="CDD" id="cd01650">
    <property type="entry name" value="RT_nLTR_like"/>
    <property type="match status" value="1"/>
</dbReference>